<protein>
    <recommendedName>
        <fullName evidence="3">ubiquitinyl hydrolase 1</fullName>
        <ecNumber evidence="3">3.4.19.12</ecNumber>
    </recommendedName>
</protein>
<evidence type="ECO:0000313" key="10">
    <source>
        <dbReference type="EMBL" id="ORY46900.1"/>
    </source>
</evidence>
<dbReference type="OrthoDB" id="427186at2759"/>
<dbReference type="Pfam" id="PF01088">
    <property type="entry name" value="Peptidase_C12"/>
    <property type="match status" value="1"/>
</dbReference>
<evidence type="ECO:0000256" key="6">
    <source>
        <dbReference type="ARBA" id="ARBA00022801"/>
    </source>
</evidence>
<dbReference type="PROSITE" id="PS52048">
    <property type="entry name" value="UCH_DOMAIN"/>
    <property type="match status" value="1"/>
</dbReference>
<organism evidence="10 11">
    <name type="scientific">Rhizoclosmatium globosum</name>
    <dbReference type="NCBI Taxonomy" id="329046"/>
    <lineage>
        <taxon>Eukaryota</taxon>
        <taxon>Fungi</taxon>
        <taxon>Fungi incertae sedis</taxon>
        <taxon>Chytridiomycota</taxon>
        <taxon>Chytridiomycota incertae sedis</taxon>
        <taxon>Chytridiomycetes</taxon>
        <taxon>Chytridiales</taxon>
        <taxon>Chytriomycetaceae</taxon>
        <taxon>Rhizoclosmatium</taxon>
    </lineage>
</organism>
<dbReference type="GO" id="GO:0004843">
    <property type="term" value="F:cysteine-type deubiquitinase activity"/>
    <property type="evidence" value="ECO:0007669"/>
    <property type="project" value="UniProtKB-EC"/>
</dbReference>
<name>A0A1Y2CIM8_9FUNG</name>
<evidence type="ECO:0000313" key="11">
    <source>
        <dbReference type="Proteomes" id="UP000193642"/>
    </source>
</evidence>
<comment type="similarity">
    <text evidence="2 8">Belongs to the peptidase C12 family.</text>
</comment>
<dbReference type="InterPro" id="IPR001578">
    <property type="entry name" value="Peptidase_C12_UCH"/>
</dbReference>
<evidence type="ECO:0000259" key="9">
    <source>
        <dbReference type="PROSITE" id="PS52048"/>
    </source>
</evidence>
<evidence type="ECO:0000256" key="8">
    <source>
        <dbReference type="PROSITE-ProRule" id="PRU01393"/>
    </source>
</evidence>
<dbReference type="PANTHER" id="PTHR10589:SF17">
    <property type="entry name" value="UBIQUITIN CARBOXYL-TERMINAL HYDROLASE"/>
    <property type="match status" value="1"/>
</dbReference>
<dbReference type="STRING" id="329046.A0A1Y2CIM8"/>
<dbReference type="InterPro" id="IPR038765">
    <property type="entry name" value="Papain-like_cys_pep_sf"/>
</dbReference>
<evidence type="ECO:0000256" key="5">
    <source>
        <dbReference type="ARBA" id="ARBA00022786"/>
    </source>
</evidence>
<gene>
    <name evidence="10" type="ORF">BCR33DRAFT_715305</name>
</gene>
<keyword evidence="7" id="KW-0788">Thiol protease</keyword>
<dbReference type="InterPro" id="IPR036959">
    <property type="entry name" value="Peptidase_C12_UCH_sf"/>
</dbReference>
<dbReference type="EMBL" id="MCGO01000015">
    <property type="protein sequence ID" value="ORY46900.1"/>
    <property type="molecule type" value="Genomic_DNA"/>
</dbReference>
<sequence length="116" mass="12491">MNNLFTKLAPLSPDDRAKALETDEDLKRIHEQSSLEGQTHAPSAEEDVDLHFIAFVPVGGKVYELDGRKSGPVLHGTCGDDGEAFLTVAVNAIQQFIARDPDGNTFTVVALAGQQD</sequence>
<proteinExistence type="inferred from homology"/>
<dbReference type="GO" id="GO:0016579">
    <property type="term" value="P:protein deubiquitination"/>
    <property type="evidence" value="ECO:0007669"/>
    <property type="project" value="TreeGrafter"/>
</dbReference>
<reference evidence="10 11" key="1">
    <citation type="submission" date="2016-07" db="EMBL/GenBank/DDBJ databases">
        <title>Pervasive Adenine N6-methylation of Active Genes in Fungi.</title>
        <authorList>
            <consortium name="DOE Joint Genome Institute"/>
            <person name="Mondo S.J."/>
            <person name="Dannebaum R.O."/>
            <person name="Kuo R.C."/>
            <person name="Labutti K."/>
            <person name="Haridas S."/>
            <person name="Kuo A."/>
            <person name="Salamov A."/>
            <person name="Ahrendt S.R."/>
            <person name="Lipzen A."/>
            <person name="Sullivan W."/>
            <person name="Andreopoulos W.B."/>
            <person name="Clum A."/>
            <person name="Lindquist E."/>
            <person name="Daum C."/>
            <person name="Ramamoorthy G.K."/>
            <person name="Gryganskyi A."/>
            <person name="Culley D."/>
            <person name="Magnuson J.K."/>
            <person name="James T.Y."/>
            <person name="O'Malley M.A."/>
            <person name="Stajich J.E."/>
            <person name="Spatafora J.W."/>
            <person name="Visel A."/>
            <person name="Grigoriev I.V."/>
        </authorList>
    </citation>
    <scope>NUCLEOTIDE SEQUENCE [LARGE SCALE GENOMIC DNA]</scope>
    <source>
        <strain evidence="10 11">JEL800</strain>
    </source>
</reference>
<dbReference type="Proteomes" id="UP000193642">
    <property type="component" value="Unassembled WGS sequence"/>
</dbReference>
<dbReference type="SUPFAM" id="SSF54001">
    <property type="entry name" value="Cysteine proteinases"/>
    <property type="match status" value="1"/>
</dbReference>
<keyword evidence="4" id="KW-0645">Protease</keyword>
<feature type="domain" description="UCH catalytic" evidence="9">
    <location>
        <begin position="1"/>
        <end position="113"/>
    </location>
</feature>
<keyword evidence="6" id="KW-0378">Hydrolase</keyword>
<dbReference type="GO" id="GO:0005737">
    <property type="term" value="C:cytoplasm"/>
    <property type="evidence" value="ECO:0007669"/>
    <property type="project" value="TreeGrafter"/>
</dbReference>
<evidence type="ECO:0000256" key="2">
    <source>
        <dbReference type="ARBA" id="ARBA00009326"/>
    </source>
</evidence>
<evidence type="ECO:0000256" key="4">
    <source>
        <dbReference type="ARBA" id="ARBA00022670"/>
    </source>
</evidence>
<comment type="catalytic activity">
    <reaction evidence="1">
        <text>Thiol-dependent hydrolysis of ester, thioester, amide, peptide and isopeptide bonds formed by the C-terminal Gly of ubiquitin (a 76-residue protein attached to proteins as an intracellular targeting signal).</text>
        <dbReference type="EC" id="3.4.19.12"/>
    </reaction>
</comment>
<dbReference type="Gene3D" id="3.40.532.10">
    <property type="entry name" value="Peptidase C12, ubiquitin carboxyl-terminal hydrolase"/>
    <property type="match status" value="1"/>
</dbReference>
<evidence type="ECO:0000256" key="1">
    <source>
        <dbReference type="ARBA" id="ARBA00000707"/>
    </source>
</evidence>
<dbReference type="GO" id="GO:0006511">
    <property type="term" value="P:ubiquitin-dependent protein catabolic process"/>
    <property type="evidence" value="ECO:0007669"/>
    <property type="project" value="InterPro"/>
</dbReference>
<dbReference type="AlphaFoldDB" id="A0A1Y2CIM8"/>
<keyword evidence="11" id="KW-1185">Reference proteome</keyword>
<comment type="caution">
    <text evidence="8">Lacks conserved residue(s) required for the propagation of feature annotation.</text>
</comment>
<comment type="caution">
    <text evidence="10">The sequence shown here is derived from an EMBL/GenBank/DDBJ whole genome shotgun (WGS) entry which is preliminary data.</text>
</comment>
<keyword evidence="5" id="KW-0833">Ubl conjugation pathway</keyword>
<dbReference type="EC" id="3.4.19.12" evidence="3"/>
<evidence type="ECO:0000256" key="3">
    <source>
        <dbReference type="ARBA" id="ARBA00012759"/>
    </source>
</evidence>
<accession>A0A1Y2CIM8</accession>
<dbReference type="PANTHER" id="PTHR10589">
    <property type="entry name" value="UBIQUITIN CARBOXYL-TERMINAL HYDROLASE"/>
    <property type="match status" value="1"/>
</dbReference>
<evidence type="ECO:0000256" key="7">
    <source>
        <dbReference type="ARBA" id="ARBA00022807"/>
    </source>
</evidence>